<keyword evidence="1" id="KW-1015">Disulfide bond</keyword>
<dbReference type="SUPFAM" id="SSF56436">
    <property type="entry name" value="C-type lectin-like"/>
    <property type="match status" value="2"/>
</dbReference>
<dbReference type="AlphaFoldDB" id="A0A9P1N651"/>
<dbReference type="InterPro" id="IPR001304">
    <property type="entry name" value="C-type_lectin-like"/>
</dbReference>
<dbReference type="Gene3D" id="3.10.100.10">
    <property type="entry name" value="Mannose-Binding Protein A, subunit A"/>
    <property type="match status" value="2"/>
</dbReference>
<dbReference type="InterPro" id="IPR018378">
    <property type="entry name" value="C-type_lectin_CS"/>
</dbReference>
<dbReference type="InterPro" id="IPR051004">
    <property type="entry name" value="DC-SIGN_domain-containing"/>
</dbReference>
<feature type="domain" description="C-type lectin" evidence="3">
    <location>
        <begin position="411"/>
        <end position="533"/>
    </location>
</feature>
<dbReference type="CDD" id="cd00037">
    <property type="entry name" value="CLECT"/>
    <property type="match status" value="2"/>
</dbReference>
<protein>
    <recommendedName>
        <fullName evidence="3">C-type lectin domain-containing protein</fullName>
    </recommendedName>
</protein>
<comment type="caution">
    <text evidence="4">The sequence shown here is derived from an EMBL/GenBank/DDBJ whole genome shotgun (WGS) entry which is preliminary data.</text>
</comment>
<feature type="chain" id="PRO_5040260847" description="C-type lectin domain-containing protein" evidence="2">
    <location>
        <begin position="17"/>
        <end position="542"/>
    </location>
</feature>
<dbReference type="InterPro" id="IPR016187">
    <property type="entry name" value="CTDL_fold"/>
</dbReference>
<sequence length="542" mass="60703">MRILFFLFLLFHSFRSDDLSDCASNVQKATGSLIGIINGKCIAVSRNTVAAKSATACKTVGINLTKLSIDDLQENEDIRILLEDNFITQAYIGLSTDGSGTWSWENSDTSDFRNWDTPPVIVSTTTSIPVRSTLPPSSQRRSTAVVIGIDASLFSTTSWTFAQIDFATSLADYISPRGPSEFAIFAYGCTQISPYIVQFPNFVSTYEDVLKMISNLNETILHDCVRENPLDFSTMFNYQQWTYFNRYNTSPRPFKSTYISMIYFSSSSDSNNINNAKKLYTMPDSSVITISVGNQATSISQLSLPAVTNWIRVTTSDEIRDLVPTIDNIIFGTGAESSSDSKVLATATDCAFMNSEDGKWYPNGNCTTKLRMLCEYILTPREPATTKTPTDSWSDPCYTESTNFKYYPTLANSKCYKVSSVQQNFATSTNLCLGNSETYKIEPILTSILNQQEDTQLNDLVKDSTDGMFWIGLRRDPDNSENWKFLNGDPVTYSNWRDGYPKTADGCDCVAYVSVDQKWINTDCNKKLFSICSFEFNATIYQ</sequence>
<evidence type="ECO:0000256" key="1">
    <source>
        <dbReference type="ARBA" id="ARBA00023157"/>
    </source>
</evidence>
<name>A0A9P1N651_9PELO</name>
<feature type="signal peptide" evidence="2">
    <location>
        <begin position="1"/>
        <end position="16"/>
    </location>
</feature>
<dbReference type="OrthoDB" id="5840890at2759"/>
<dbReference type="PROSITE" id="PS00615">
    <property type="entry name" value="C_TYPE_LECTIN_1"/>
    <property type="match status" value="1"/>
</dbReference>
<dbReference type="PANTHER" id="PTHR22802:SF468">
    <property type="entry name" value="C-TYPE LECTIN DOMAIN-CONTAINING PROTEIN"/>
    <property type="match status" value="1"/>
</dbReference>
<evidence type="ECO:0000256" key="2">
    <source>
        <dbReference type="SAM" id="SignalP"/>
    </source>
</evidence>
<dbReference type="PANTHER" id="PTHR22802">
    <property type="entry name" value="C-TYPE LECTIN SUPERFAMILY MEMBER"/>
    <property type="match status" value="1"/>
</dbReference>
<reference evidence="4" key="1">
    <citation type="submission" date="2022-11" db="EMBL/GenBank/DDBJ databases">
        <authorList>
            <person name="Kikuchi T."/>
        </authorList>
    </citation>
    <scope>NUCLEOTIDE SEQUENCE</scope>
    <source>
        <strain evidence="4">PS1010</strain>
    </source>
</reference>
<dbReference type="Proteomes" id="UP001152747">
    <property type="component" value="Unassembled WGS sequence"/>
</dbReference>
<proteinExistence type="predicted"/>
<keyword evidence="5" id="KW-1185">Reference proteome</keyword>
<evidence type="ECO:0000313" key="5">
    <source>
        <dbReference type="Proteomes" id="UP001152747"/>
    </source>
</evidence>
<feature type="domain" description="C-type lectin" evidence="3">
    <location>
        <begin position="37"/>
        <end position="119"/>
    </location>
</feature>
<organism evidence="4 5">
    <name type="scientific">Caenorhabditis angaria</name>
    <dbReference type="NCBI Taxonomy" id="860376"/>
    <lineage>
        <taxon>Eukaryota</taxon>
        <taxon>Metazoa</taxon>
        <taxon>Ecdysozoa</taxon>
        <taxon>Nematoda</taxon>
        <taxon>Chromadorea</taxon>
        <taxon>Rhabditida</taxon>
        <taxon>Rhabditina</taxon>
        <taxon>Rhabditomorpha</taxon>
        <taxon>Rhabditoidea</taxon>
        <taxon>Rhabditidae</taxon>
        <taxon>Peloderinae</taxon>
        <taxon>Caenorhabditis</taxon>
    </lineage>
</organism>
<dbReference type="Pfam" id="PF00059">
    <property type="entry name" value="Lectin_C"/>
    <property type="match status" value="1"/>
</dbReference>
<dbReference type="InterPro" id="IPR016186">
    <property type="entry name" value="C-type_lectin-like/link_sf"/>
</dbReference>
<keyword evidence="2" id="KW-0732">Signal</keyword>
<gene>
    <name evidence="4" type="ORF">CAMP_LOCUS13891</name>
</gene>
<accession>A0A9P1N651</accession>
<dbReference type="PROSITE" id="PS50041">
    <property type="entry name" value="C_TYPE_LECTIN_2"/>
    <property type="match status" value="2"/>
</dbReference>
<evidence type="ECO:0000313" key="4">
    <source>
        <dbReference type="EMBL" id="CAI5451254.1"/>
    </source>
</evidence>
<dbReference type="EMBL" id="CANHGI010000005">
    <property type="protein sequence ID" value="CAI5451254.1"/>
    <property type="molecule type" value="Genomic_DNA"/>
</dbReference>
<evidence type="ECO:0000259" key="3">
    <source>
        <dbReference type="PROSITE" id="PS50041"/>
    </source>
</evidence>
<dbReference type="SMART" id="SM00034">
    <property type="entry name" value="CLECT"/>
    <property type="match status" value="2"/>
</dbReference>